<keyword evidence="1" id="KW-0479">Metal-binding</keyword>
<organism evidence="4 5">
    <name type="scientific">Methylophaga marina</name>
    <dbReference type="NCBI Taxonomy" id="45495"/>
    <lineage>
        <taxon>Bacteria</taxon>
        <taxon>Pseudomonadati</taxon>
        <taxon>Pseudomonadota</taxon>
        <taxon>Gammaproteobacteria</taxon>
        <taxon>Thiotrichales</taxon>
        <taxon>Piscirickettsiaceae</taxon>
        <taxon>Methylophaga</taxon>
    </lineage>
</organism>
<evidence type="ECO:0000256" key="2">
    <source>
        <dbReference type="ARBA" id="ARBA00022801"/>
    </source>
</evidence>
<accession>A0ABP3D3L2</accession>
<dbReference type="Pfam" id="PF13023">
    <property type="entry name" value="HD_3"/>
    <property type="match status" value="1"/>
</dbReference>
<dbReference type="PANTHER" id="PTHR11845:SF13">
    <property type="entry name" value="5'-DEOXYNUCLEOTIDASE HDDC2"/>
    <property type="match status" value="1"/>
</dbReference>
<dbReference type="EMBL" id="BAAADG010000004">
    <property type="protein sequence ID" value="GAA0222390.1"/>
    <property type="molecule type" value="Genomic_DNA"/>
</dbReference>
<evidence type="ECO:0000313" key="4">
    <source>
        <dbReference type="EMBL" id="GAA0222390.1"/>
    </source>
</evidence>
<evidence type="ECO:0000259" key="3">
    <source>
        <dbReference type="Pfam" id="PF13023"/>
    </source>
</evidence>
<evidence type="ECO:0000256" key="1">
    <source>
        <dbReference type="ARBA" id="ARBA00022723"/>
    </source>
</evidence>
<reference evidence="5" key="1">
    <citation type="journal article" date="2019" name="Int. J. Syst. Evol. Microbiol.">
        <title>The Global Catalogue of Microorganisms (GCM) 10K type strain sequencing project: providing services to taxonomists for standard genome sequencing and annotation.</title>
        <authorList>
            <consortium name="The Broad Institute Genomics Platform"/>
            <consortium name="The Broad Institute Genome Sequencing Center for Infectious Disease"/>
            <person name="Wu L."/>
            <person name="Ma J."/>
        </authorList>
    </citation>
    <scope>NUCLEOTIDE SEQUENCE [LARGE SCALE GENOMIC DNA]</scope>
    <source>
        <strain evidence="5">JCM 6886</strain>
    </source>
</reference>
<dbReference type="RefSeq" id="WP_343749603.1">
    <property type="nucleotide sequence ID" value="NZ_BAAADG010000004.1"/>
</dbReference>
<dbReference type="InterPro" id="IPR039356">
    <property type="entry name" value="YfbR/HDDC2"/>
</dbReference>
<dbReference type="SUPFAM" id="SSF109604">
    <property type="entry name" value="HD-domain/PDEase-like"/>
    <property type="match status" value="1"/>
</dbReference>
<keyword evidence="5" id="KW-1185">Reference proteome</keyword>
<keyword evidence="2" id="KW-0378">Hydrolase</keyword>
<proteinExistence type="predicted"/>
<dbReference type="PANTHER" id="PTHR11845">
    <property type="entry name" value="5'-DEOXYNUCLEOTIDASE HDDC2"/>
    <property type="match status" value="1"/>
</dbReference>
<dbReference type="Gene3D" id="1.10.3210.10">
    <property type="entry name" value="Hypothetical protein af1432"/>
    <property type="match status" value="1"/>
</dbReference>
<dbReference type="InterPro" id="IPR006674">
    <property type="entry name" value="HD_domain"/>
</dbReference>
<name>A0ABP3D3L2_9GAMM</name>
<gene>
    <name evidence="4" type="ORF">GCM10008964_12360</name>
</gene>
<dbReference type="Proteomes" id="UP001501476">
    <property type="component" value="Unassembled WGS sequence"/>
</dbReference>
<feature type="domain" description="HD" evidence="3">
    <location>
        <begin position="15"/>
        <end position="173"/>
    </location>
</feature>
<evidence type="ECO:0000313" key="5">
    <source>
        <dbReference type="Proteomes" id="UP001501476"/>
    </source>
</evidence>
<comment type="caution">
    <text evidence="4">The sequence shown here is derived from an EMBL/GenBank/DDBJ whole genome shotgun (WGS) entry which is preliminary data.</text>
</comment>
<protein>
    <submittedName>
        <fullName evidence="4">HD domain-containing protein</fullName>
    </submittedName>
</protein>
<sequence>MMDIHQVTNFFLELDALKHIQRRSYITGGERLENSAEHSWHLAMACWNIAAYFQFDVDMAKLLQYALVHDLGEVDAGDTFLYSKERKTSNEAERLCVQRFSEHSGNHIQDLLTLWDEQEFGHSTEAKLMKTVDRLLPFLLNIAAEGKTWKSHQIRASQVKNAHAFIADDFPELHQWLSEKIDYATQQGWLLADDAAEVATE</sequence>